<dbReference type="AlphaFoldDB" id="A0A6C0KQ47"/>
<evidence type="ECO:0000313" key="1">
    <source>
        <dbReference type="EMBL" id="QHU18458.1"/>
    </source>
</evidence>
<organism evidence="1">
    <name type="scientific">viral metagenome</name>
    <dbReference type="NCBI Taxonomy" id="1070528"/>
    <lineage>
        <taxon>unclassified sequences</taxon>
        <taxon>metagenomes</taxon>
        <taxon>organismal metagenomes</taxon>
    </lineage>
</organism>
<proteinExistence type="predicted"/>
<protein>
    <submittedName>
        <fullName evidence="1">Uncharacterized protein</fullName>
    </submittedName>
</protein>
<sequence>MATYPVVAEIWTLFESTLQIQAKRLVEDIAKHQNSDPKELWKKIKPQIRIGLIDTELPDPLPTTCSHPSGTCEGGAIRLRCRAPCSLGFDACPRHVGIPKPTSSGNYSLPVVDRVLDSSGQAYFVDKKGIAHDKNGKPRGYVTDSVITLFEPGEKPETSKRES</sequence>
<dbReference type="EMBL" id="MN740932">
    <property type="protein sequence ID" value="QHU18458.1"/>
    <property type="molecule type" value="Genomic_DNA"/>
</dbReference>
<name>A0A6C0KQ47_9ZZZZ</name>
<reference evidence="1" key="1">
    <citation type="journal article" date="2020" name="Nature">
        <title>Giant virus diversity and host interactions through global metagenomics.</title>
        <authorList>
            <person name="Schulz F."/>
            <person name="Roux S."/>
            <person name="Paez-Espino D."/>
            <person name="Jungbluth S."/>
            <person name="Walsh D.A."/>
            <person name="Denef V.J."/>
            <person name="McMahon K.D."/>
            <person name="Konstantinidis K.T."/>
            <person name="Eloe-Fadrosh E.A."/>
            <person name="Kyrpides N.C."/>
            <person name="Woyke T."/>
        </authorList>
    </citation>
    <scope>NUCLEOTIDE SEQUENCE</scope>
    <source>
        <strain evidence="1">GVMAG-S-3300013006-138</strain>
    </source>
</reference>
<accession>A0A6C0KQ47</accession>